<feature type="transmembrane region" description="Helical" evidence="1">
    <location>
        <begin position="12"/>
        <end position="31"/>
    </location>
</feature>
<dbReference type="AlphaFoldDB" id="A0A1A3NE30"/>
<keyword evidence="3" id="KW-1185">Reference proteome</keyword>
<evidence type="ECO:0008006" key="4">
    <source>
        <dbReference type="Google" id="ProtNLM"/>
    </source>
</evidence>
<keyword evidence="1" id="KW-0472">Membrane</keyword>
<dbReference type="EMBL" id="LZLQ01000015">
    <property type="protein sequence ID" value="OBK19334.1"/>
    <property type="molecule type" value="Genomic_DNA"/>
</dbReference>
<comment type="caution">
    <text evidence="2">The sequence shown here is derived from an EMBL/GenBank/DDBJ whole genome shotgun (WGS) entry which is preliminary data.</text>
</comment>
<reference evidence="2 3" key="1">
    <citation type="submission" date="2016-06" db="EMBL/GenBank/DDBJ databases">
        <authorList>
            <person name="Kjaerup R.B."/>
            <person name="Dalgaard T.S."/>
            <person name="Juul-Madsen H.R."/>
        </authorList>
    </citation>
    <scope>NUCLEOTIDE SEQUENCE [LARGE SCALE GENOMIC DNA]</scope>
    <source>
        <strain evidence="2 3">1245139.5</strain>
    </source>
</reference>
<keyword evidence="1" id="KW-0812">Transmembrane</keyword>
<evidence type="ECO:0000313" key="2">
    <source>
        <dbReference type="EMBL" id="OBK19334.1"/>
    </source>
</evidence>
<sequence>MSGSAFVRTVNALAVSLINAPVIGGVVRRGLIVIRYQGRRSGNTFEIPVGDRRRPGGSVVINVAAPEGKSWWRNFLGSGGPITLLDFDGADRTGHAVAHRDERGRVSVSVNFD</sequence>
<organism evidence="2 3">
    <name type="scientific">Mycobacterium asiaticum</name>
    <dbReference type="NCBI Taxonomy" id="1790"/>
    <lineage>
        <taxon>Bacteria</taxon>
        <taxon>Bacillati</taxon>
        <taxon>Actinomycetota</taxon>
        <taxon>Actinomycetes</taxon>
        <taxon>Mycobacteriales</taxon>
        <taxon>Mycobacteriaceae</taxon>
        <taxon>Mycobacterium</taxon>
    </lineage>
</organism>
<evidence type="ECO:0000313" key="3">
    <source>
        <dbReference type="Proteomes" id="UP000093629"/>
    </source>
</evidence>
<gene>
    <name evidence="2" type="ORF">A5636_18155</name>
</gene>
<proteinExistence type="predicted"/>
<evidence type="ECO:0000256" key="1">
    <source>
        <dbReference type="SAM" id="Phobius"/>
    </source>
</evidence>
<dbReference type="Proteomes" id="UP000093629">
    <property type="component" value="Unassembled WGS sequence"/>
</dbReference>
<accession>A0A1A3NE30</accession>
<name>A0A1A3NE30_MYCAS</name>
<protein>
    <recommendedName>
        <fullName evidence="4">Nitroreductase</fullName>
    </recommendedName>
</protein>
<keyword evidence="1" id="KW-1133">Transmembrane helix</keyword>